<evidence type="ECO:0000313" key="3">
    <source>
        <dbReference type="Proteomes" id="UP000821853"/>
    </source>
</evidence>
<protein>
    <submittedName>
        <fullName evidence="2">Uncharacterized protein</fullName>
    </submittedName>
</protein>
<proteinExistence type="predicted"/>
<comment type="caution">
    <text evidence="2">The sequence shown here is derived from an EMBL/GenBank/DDBJ whole genome shotgun (WGS) entry which is preliminary data.</text>
</comment>
<feature type="region of interest" description="Disordered" evidence="1">
    <location>
        <begin position="73"/>
        <end position="100"/>
    </location>
</feature>
<evidence type="ECO:0000313" key="2">
    <source>
        <dbReference type="EMBL" id="KAH9369927.1"/>
    </source>
</evidence>
<gene>
    <name evidence="2" type="ORF">HPB48_001804</name>
</gene>
<dbReference type="EMBL" id="JABSTR010000005">
    <property type="protein sequence ID" value="KAH9369927.1"/>
    <property type="molecule type" value="Genomic_DNA"/>
</dbReference>
<evidence type="ECO:0000256" key="1">
    <source>
        <dbReference type="SAM" id="MobiDB-lite"/>
    </source>
</evidence>
<reference evidence="2 3" key="1">
    <citation type="journal article" date="2020" name="Cell">
        <title>Large-Scale Comparative Analyses of Tick Genomes Elucidate Their Genetic Diversity and Vector Capacities.</title>
        <authorList>
            <consortium name="Tick Genome and Microbiome Consortium (TIGMIC)"/>
            <person name="Jia N."/>
            <person name="Wang J."/>
            <person name="Shi W."/>
            <person name="Du L."/>
            <person name="Sun Y."/>
            <person name="Zhan W."/>
            <person name="Jiang J.F."/>
            <person name="Wang Q."/>
            <person name="Zhang B."/>
            <person name="Ji P."/>
            <person name="Bell-Sakyi L."/>
            <person name="Cui X.M."/>
            <person name="Yuan T.T."/>
            <person name="Jiang B.G."/>
            <person name="Yang W.F."/>
            <person name="Lam T.T."/>
            <person name="Chang Q.C."/>
            <person name="Ding S.J."/>
            <person name="Wang X.J."/>
            <person name="Zhu J.G."/>
            <person name="Ruan X.D."/>
            <person name="Zhao L."/>
            <person name="Wei J.T."/>
            <person name="Ye R.Z."/>
            <person name="Que T.C."/>
            <person name="Du C.H."/>
            <person name="Zhou Y.H."/>
            <person name="Cheng J.X."/>
            <person name="Dai P.F."/>
            <person name="Guo W.B."/>
            <person name="Han X.H."/>
            <person name="Huang E.J."/>
            <person name="Li L.F."/>
            <person name="Wei W."/>
            <person name="Gao Y.C."/>
            <person name="Liu J.Z."/>
            <person name="Shao H.Z."/>
            <person name="Wang X."/>
            <person name="Wang C.C."/>
            <person name="Yang T.C."/>
            <person name="Huo Q.B."/>
            <person name="Li W."/>
            <person name="Chen H.Y."/>
            <person name="Chen S.E."/>
            <person name="Zhou L.G."/>
            <person name="Ni X.B."/>
            <person name="Tian J.H."/>
            <person name="Sheng Y."/>
            <person name="Liu T."/>
            <person name="Pan Y.S."/>
            <person name="Xia L.Y."/>
            <person name="Li J."/>
            <person name="Zhao F."/>
            <person name="Cao W.C."/>
        </authorList>
    </citation>
    <scope>NUCLEOTIDE SEQUENCE [LARGE SCALE GENOMIC DNA]</scope>
    <source>
        <strain evidence="2">HaeL-2018</strain>
    </source>
</reference>
<dbReference type="AlphaFoldDB" id="A0A9J6G4S3"/>
<dbReference type="OrthoDB" id="1607513at2759"/>
<dbReference type="Proteomes" id="UP000821853">
    <property type="component" value="Chromosome 3"/>
</dbReference>
<organism evidence="2 3">
    <name type="scientific">Haemaphysalis longicornis</name>
    <name type="common">Bush tick</name>
    <dbReference type="NCBI Taxonomy" id="44386"/>
    <lineage>
        <taxon>Eukaryota</taxon>
        <taxon>Metazoa</taxon>
        <taxon>Ecdysozoa</taxon>
        <taxon>Arthropoda</taxon>
        <taxon>Chelicerata</taxon>
        <taxon>Arachnida</taxon>
        <taxon>Acari</taxon>
        <taxon>Parasitiformes</taxon>
        <taxon>Ixodida</taxon>
        <taxon>Ixodoidea</taxon>
        <taxon>Ixodidae</taxon>
        <taxon>Haemaphysalinae</taxon>
        <taxon>Haemaphysalis</taxon>
    </lineage>
</organism>
<accession>A0A9J6G4S3</accession>
<name>A0A9J6G4S3_HAELO</name>
<sequence>MMESVNMATLDELIEFLKPFEDASDTIEEEERPTLPLVVLYASALKKHLERAPMSAVEPVEIEKLKACCSSFPENKTENFPPPQDRHISLASVPPTAHVA</sequence>
<keyword evidence="3" id="KW-1185">Reference proteome</keyword>
<dbReference type="VEuPathDB" id="VectorBase:HLOH_046843"/>